<dbReference type="InterPro" id="IPR036388">
    <property type="entry name" value="WH-like_DNA-bd_sf"/>
</dbReference>
<keyword evidence="2" id="KW-0805">Transcription regulation</keyword>
<comment type="similarity">
    <text evidence="1">Belongs to the BlaI transcriptional regulatory family.</text>
</comment>
<dbReference type="AlphaFoldDB" id="A0A7S7NPG6"/>
<evidence type="ECO:0000313" key="5">
    <source>
        <dbReference type="EMBL" id="QOY87388.1"/>
    </source>
</evidence>
<dbReference type="Proteomes" id="UP000593892">
    <property type="component" value="Chromosome"/>
</dbReference>
<dbReference type="SUPFAM" id="SSF46785">
    <property type="entry name" value="Winged helix' DNA-binding domain"/>
    <property type="match status" value="1"/>
</dbReference>
<evidence type="ECO:0000256" key="1">
    <source>
        <dbReference type="ARBA" id="ARBA00011046"/>
    </source>
</evidence>
<dbReference type="GO" id="GO:0045892">
    <property type="term" value="P:negative regulation of DNA-templated transcription"/>
    <property type="evidence" value="ECO:0007669"/>
    <property type="project" value="InterPro"/>
</dbReference>
<keyword evidence="6" id="KW-1185">Reference proteome</keyword>
<protein>
    <submittedName>
        <fullName evidence="5">BlaI/MecI/CopY family transcriptional regulator</fullName>
    </submittedName>
</protein>
<evidence type="ECO:0000256" key="2">
    <source>
        <dbReference type="ARBA" id="ARBA00023015"/>
    </source>
</evidence>
<dbReference type="Gene3D" id="1.10.10.10">
    <property type="entry name" value="Winged helix-like DNA-binding domain superfamily/Winged helix DNA-binding domain"/>
    <property type="match status" value="1"/>
</dbReference>
<evidence type="ECO:0000256" key="3">
    <source>
        <dbReference type="ARBA" id="ARBA00023125"/>
    </source>
</evidence>
<dbReference type="PIRSF" id="PIRSF019455">
    <property type="entry name" value="CopR_AtkY"/>
    <property type="match status" value="1"/>
</dbReference>
<dbReference type="InterPro" id="IPR005650">
    <property type="entry name" value="BlaI_family"/>
</dbReference>
<dbReference type="EMBL" id="CP063849">
    <property type="protein sequence ID" value="QOY87388.1"/>
    <property type="molecule type" value="Genomic_DNA"/>
</dbReference>
<keyword evidence="3" id="KW-0238">DNA-binding</keyword>
<dbReference type="InterPro" id="IPR036390">
    <property type="entry name" value="WH_DNA-bd_sf"/>
</dbReference>
<sequence>MPSPKLTKLELRIMEALWRLGPVSIREIQEDFPEDDRPAYTTIQTTVYRMEDKQALRRVRKIGNAHIFEPMVERKSAQKNLIDELLRLFGGRSQLIMSHLIESGNLTLEDVHEAEKTLLKLAKKDKTR</sequence>
<evidence type="ECO:0000313" key="6">
    <source>
        <dbReference type="Proteomes" id="UP000593892"/>
    </source>
</evidence>
<dbReference type="RefSeq" id="WP_194449057.1">
    <property type="nucleotide sequence ID" value="NZ_CP063849.1"/>
</dbReference>
<gene>
    <name evidence="5" type="ORF">IRI77_32270</name>
</gene>
<dbReference type="GO" id="GO:0003677">
    <property type="term" value="F:DNA binding"/>
    <property type="evidence" value="ECO:0007669"/>
    <property type="project" value="UniProtKB-KW"/>
</dbReference>
<dbReference type="Pfam" id="PF03965">
    <property type="entry name" value="Penicillinase_R"/>
    <property type="match status" value="1"/>
</dbReference>
<proteinExistence type="inferred from homology"/>
<dbReference type="KEGG" id="pfer:IRI77_32270"/>
<evidence type="ECO:0000256" key="4">
    <source>
        <dbReference type="ARBA" id="ARBA00023163"/>
    </source>
</evidence>
<organism evidence="5 6">
    <name type="scientific">Paludibaculum fermentans</name>
    <dbReference type="NCBI Taxonomy" id="1473598"/>
    <lineage>
        <taxon>Bacteria</taxon>
        <taxon>Pseudomonadati</taxon>
        <taxon>Acidobacteriota</taxon>
        <taxon>Terriglobia</taxon>
        <taxon>Bryobacterales</taxon>
        <taxon>Bryobacteraceae</taxon>
        <taxon>Paludibaculum</taxon>
    </lineage>
</organism>
<reference evidence="5 6" key="1">
    <citation type="submission" date="2020-10" db="EMBL/GenBank/DDBJ databases">
        <title>Complete genome sequence of Paludibaculum fermentans P105T, a facultatively anaerobic acidobacterium capable of dissimilatory Fe(III) reduction.</title>
        <authorList>
            <person name="Dedysh S.N."/>
            <person name="Beletsky A.V."/>
            <person name="Kulichevskaya I.S."/>
            <person name="Mardanov A.V."/>
            <person name="Ravin N.V."/>
        </authorList>
    </citation>
    <scope>NUCLEOTIDE SEQUENCE [LARGE SCALE GENOMIC DNA]</scope>
    <source>
        <strain evidence="5 6">P105</strain>
    </source>
</reference>
<name>A0A7S7NPG6_PALFE</name>
<keyword evidence="4" id="KW-0804">Transcription</keyword>
<accession>A0A7S7NPG6</accession>